<dbReference type="Proteomes" id="UP000006280">
    <property type="component" value="Segment"/>
</dbReference>
<gene>
    <name evidence="1" type="ORF">My1_109</name>
</gene>
<evidence type="ECO:0000313" key="2">
    <source>
        <dbReference type="Proteomes" id="UP000006280"/>
    </source>
</evidence>
<evidence type="ECO:0000313" key="1">
    <source>
        <dbReference type="EMBL" id="AFQ22268.1"/>
    </source>
</evidence>
<dbReference type="RefSeq" id="YP_006906361.1">
    <property type="nucleotide sequence ID" value="NC_018837.1"/>
</dbReference>
<dbReference type="EMBL" id="JX195166">
    <property type="protein sequence ID" value="AFQ22268.1"/>
    <property type="molecule type" value="Genomic_DNA"/>
</dbReference>
<protein>
    <submittedName>
        <fullName evidence="1">Uncharacterized protein</fullName>
    </submittedName>
</protein>
<organism evidence="1 2">
    <name type="scientific">Pectobacterium phage My1</name>
    <dbReference type="NCBI Taxonomy" id="1204539"/>
    <lineage>
        <taxon>Viruses</taxon>
        <taxon>Duplodnaviria</taxon>
        <taxon>Heunggongvirae</taxon>
        <taxon>Uroviricota</taxon>
        <taxon>Caudoviricetes</taxon>
        <taxon>Demerecviridae</taxon>
        <taxon>Mccorquodalevirinae</taxon>
        <taxon>Myunavirus</taxon>
        <taxon>Myunavirus My1</taxon>
    </lineage>
</organism>
<name>J9QM80_9CAUD</name>
<dbReference type="GeneID" id="13826811"/>
<proteinExistence type="predicted"/>
<keyword evidence="2" id="KW-1185">Reference proteome</keyword>
<reference evidence="1 2" key="1">
    <citation type="journal article" date="2012" name="J. Virol.">
        <title>Complete Genome Sequence of Pectobacterium carotovorum subsp. carotovorum Bacteriophage My1.</title>
        <authorList>
            <person name="Lee D.H."/>
            <person name="Lee J.H."/>
            <person name="Shin H."/>
            <person name="Ji S."/>
            <person name="Roh E."/>
            <person name="Jung K."/>
            <person name="Ryu S."/>
            <person name="Choi J."/>
            <person name="Heu S."/>
        </authorList>
    </citation>
    <scope>NUCLEOTIDE SEQUENCE [LARGE SCALE GENOMIC DNA]</scope>
</reference>
<dbReference type="OrthoDB" id="23197at10239"/>
<accession>J9QM80</accession>
<sequence>MSKEVIYNQITAERDRQDAKWGVQDNHPLMWNTILMEEVGEAAEATLDWHWSHCTENGCTEEEKFNKLRHLREELIQIAAVAVAHIENLDGFAEENFSELLRRNRV</sequence>
<dbReference type="KEGG" id="vg:13826811"/>